<name>A0A158DMF6_9BURK</name>
<evidence type="ECO:0000313" key="2">
    <source>
        <dbReference type="EMBL" id="SAK95376.1"/>
    </source>
</evidence>
<accession>A0A158DMF6</accession>
<evidence type="ECO:0000313" key="3">
    <source>
        <dbReference type="Proteomes" id="UP000054870"/>
    </source>
</evidence>
<comment type="caution">
    <text evidence="2">The sequence shown here is derived from an EMBL/GenBank/DDBJ whole genome shotgun (WGS) entry which is preliminary data.</text>
</comment>
<feature type="region of interest" description="Disordered" evidence="1">
    <location>
        <begin position="27"/>
        <end position="48"/>
    </location>
</feature>
<dbReference type="AlphaFoldDB" id="A0A158DMF6"/>
<reference evidence="2" key="1">
    <citation type="submission" date="2016-01" db="EMBL/GenBank/DDBJ databases">
        <authorList>
            <person name="Peeters C."/>
        </authorList>
    </citation>
    <scope>NUCLEOTIDE SEQUENCE [LARGE SCALE GENOMIC DNA]</scope>
    <source>
        <strain evidence="2">LMG 29318</strain>
    </source>
</reference>
<dbReference type="EMBL" id="FCOF02000079">
    <property type="protein sequence ID" value="SAK95376.1"/>
    <property type="molecule type" value="Genomic_DNA"/>
</dbReference>
<organism evidence="2 3">
    <name type="scientific">Caballeronia catudaia</name>
    <dbReference type="NCBI Taxonomy" id="1777136"/>
    <lineage>
        <taxon>Bacteria</taxon>
        <taxon>Pseudomonadati</taxon>
        <taxon>Pseudomonadota</taxon>
        <taxon>Betaproteobacteria</taxon>
        <taxon>Burkholderiales</taxon>
        <taxon>Burkholderiaceae</taxon>
        <taxon>Caballeronia</taxon>
    </lineage>
</organism>
<protein>
    <submittedName>
        <fullName evidence="2">Uncharacterized protein</fullName>
    </submittedName>
</protein>
<dbReference type="Proteomes" id="UP000054870">
    <property type="component" value="Unassembled WGS sequence"/>
</dbReference>
<keyword evidence="3" id="KW-1185">Reference proteome</keyword>
<gene>
    <name evidence="2" type="ORF">AWB75_06910</name>
</gene>
<feature type="region of interest" description="Disordered" evidence="1">
    <location>
        <begin position="113"/>
        <end position="141"/>
    </location>
</feature>
<evidence type="ECO:0000256" key="1">
    <source>
        <dbReference type="SAM" id="MobiDB-lite"/>
    </source>
</evidence>
<proteinExistence type="predicted"/>
<sequence length="188" mass="20751">MARSYLPLNRRLCVNAAEEWTVVPSTSYTPVQPDSELPSERGIASSPASTSLPVLASLDVDLQHTPDRLINHHSEGAGRLGPLRGFLPRGLFNACPHALSLAREPLIEGRRRTNLNGENKPKRGTNLNGFGRSPAQTASGRVTGIRERSLWSRLYRAARLFWASYASWSSLLRAGRCFSSTRCPSLQR</sequence>